<name>A0A438KH82_VITVI</name>
<dbReference type="Pfam" id="PF07224">
    <property type="entry name" value="Chlorophyllase"/>
    <property type="match status" value="1"/>
</dbReference>
<evidence type="ECO:0000313" key="2">
    <source>
        <dbReference type="Proteomes" id="UP000288805"/>
    </source>
</evidence>
<accession>A0A438KH82</accession>
<dbReference type="InterPro" id="IPR017395">
    <property type="entry name" value="Chlorophyllase-like"/>
</dbReference>
<organism evidence="1 2">
    <name type="scientific">Vitis vinifera</name>
    <name type="common">Grape</name>
    <dbReference type="NCBI Taxonomy" id="29760"/>
    <lineage>
        <taxon>Eukaryota</taxon>
        <taxon>Viridiplantae</taxon>
        <taxon>Streptophyta</taxon>
        <taxon>Embryophyta</taxon>
        <taxon>Tracheophyta</taxon>
        <taxon>Spermatophyta</taxon>
        <taxon>Magnoliopsida</taxon>
        <taxon>eudicotyledons</taxon>
        <taxon>Gunneridae</taxon>
        <taxon>Pentapetalae</taxon>
        <taxon>rosids</taxon>
        <taxon>Vitales</taxon>
        <taxon>Vitaceae</taxon>
        <taxon>Viteae</taxon>
        <taxon>Vitis</taxon>
    </lineage>
</organism>
<protein>
    <submittedName>
        <fullName evidence="1">Chlorophyllase-1</fullName>
    </submittedName>
</protein>
<dbReference type="FunFam" id="3.40.50.1820:FF:000582">
    <property type="entry name" value="Chlorophyllase-1"/>
    <property type="match status" value="1"/>
</dbReference>
<dbReference type="Proteomes" id="UP000288805">
    <property type="component" value="Unassembled WGS sequence"/>
</dbReference>
<dbReference type="PANTHER" id="PTHR33428">
    <property type="entry name" value="CHLOROPHYLLASE-2, CHLOROPLASTIC"/>
    <property type="match status" value="1"/>
</dbReference>
<comment type="caution">
    <text evidence="1">The sequence shown here is derived from an EMBL/GenBank/DDBJ whole genome shotgun (WGS) entry which is preliminary data.</text>
</comment>
<dbReference type="Gene3D" id="3.40.50.1820">
    <property type="entry name" value="alpha/beta hydrolase"/>
    <property type="match status" value="2"/>
</dbReference>
<evidence type="ECO:0000313" key="1">
    <source>
        <dbReference type="EMBL" id="RVX20572.1"/>
    </source>
</evidence>
<dbReference type="PANTHER" id="PTHR33428:SF10">
    <property type="entry name" value="CHLOROPHYLLASE-1"/>
    <property type="match status" value="1"/>
</dbReference>
<dbReference type="EMBL" id="QGNW01000006">
    <property type="protein sequence ID" value="RVX20572.1"/>
    <property type="molecule type" value="Genomic_DNA"/>
</dbReference>
<proteinExistence type="predicted"/>
<dbReference type="InterPro" id="IPR029058">
    <property type="entry name" value="AB_hydrolase_fold"/>
</dbReference>
<reference evidence="1 2" key="1">
    <citation type="journal article" date="2018" name="PLoS Genet.">
        <title>Population sequencing reveals clonal diversity and ancestral inbreeding in the grapevine cultivar Chardonnay.</title>
        <authorList>
            <person name="Roach M.J."/>
            <person name="Johnson D.L."/>
            <person name="Bohlmann J."/>
            <person name="van Vuuren H.J."/>
            <person name="Jones S.J."/>
            <person name="Pretorius I.S."/>
            <person name="Schmidt S.A."/>
            <person name="Borneman A.R."/>
        </authorList>
    </citation>
    <scope>NUCLEOTIDE SEQUENCE [LARGE SCALE GENOMIC DNA]</scope>
    <source>
        <strain evidence="2">cv. Chardonnay</strain>
        <tissue evidence="1">Leaf</tissue>
    </source>
</reference>
<gene>
    <name evidence="1" type="primary">CLH1_5</name>
    <name evidence="1" type="ORF">CK203_002565</name>
</gene>
<sequence length="315" mass="33259">MAALEARPAPAAATDVFKRGKYTAKPITTCNAPKTLFIVTPDTEGTYPVLLFLHGYNICPCCYTNLLEHISSHGDIVVAPRLLSLCSLYGRPDINSAAEVANWLSSGLQSVLPENVVPDLSRLALAGHSRGGYLAFALALGNANVSMNLKFLTLIGIDPVAGANKCMKMCPKILTGVPHSFILDIPVMVIGTGLGGESVIGCIPCSCAPDGLNYAEFFNECKDNCLGFVIPDYGHMDMLDDDYCTNCIGTSIGAIMGSMCKSGKGDKTSMMECVGGLVVAMLMAHLEGETGDLDAIVDEPGIAPVKLEVMEDSEP</sequence>
<dbReference type="SUPFAM" id="SSF53474">
    <property type="entry name" value="alpha/beta-Hydrolases"/>
    <property type="match status" value="1"/>
</dbReference>
<dbReference type="AlphaFoldDB" id="A0A438KH82"/>